<name>A0A164JB08_9NOCA</name>
<evidence type="ECO:0000256" key="9">
    <source>
        <dbReference type="SAM" id="SignalP"/>
    </source>
</evidence>
<dbReference type="PROSITE" id="PS51257">
    <property type="entry name" value="PROKAR_LIPOPROTEIN"/>
    <property type="match status" value="1"/>
</dbReference>
<feature type="region of interest" description="Disordered" evidence="8">
    <location>
        <begin position="27"/>
        <end position="56"/>
    </location>
</feature>
<dbReference type="STRING" id="455432.AWN90_06665"/>
<dbReference type="GO" id="GO:0016746">
    <property type="term" value="F:acyltransferase activity"/>
    <property type="evidence" value="ECO:0007669"/>
    <property type="project" value="UniProtKB-KW"/>
</dbReference>
<feature type="signal peptide" evidence="9">
    <location>
        <begin position="1"/>
        <end position="22"/>
    </location>
</feature>
<dbReference type="GO" id="GO:0005576">
    <property type="term" value="C:extracellular region"/>
    <property type="evidence" value="ECO:0007669"/>
    <property type="project" value="TreeGrafter"/>
</dbReference>
<dbReference type="Gene3D" id="2.60.40.3780">
    <property type="match status" value="1"/>
</dbReference>
<dbReference type="AlphaFoldDB" id="A0A164JB08"/>
<sequence>MSGRRCRFGIALGSALVVMLMAACSSHPDSSSNSTPAKPGPAAPIISVTPGDGSKNVDPLGKIEVSASDGVLTAVSVTNEQGKPVDGIFTPDKTAWKPSGPLGYDHTYTVKAEGVTISGPSGPTTATFSTITPSNQTKAYLTTTGGQPLADGGTYGVGTVIVAHFDENIPDRAAAEKRLTVTTDPPVQGAWYWLDDRNAHWRPQQYWAPGTKVTVQANIYGAQLGPGLYGQEDSKSSFVIGPSHVSIADDNTKQVQVYENGKLIRTMPTSMGRGGSEVVGGKTIYFNTPSGVYTVMDKGNPVIMDSSTYGLPVNSRLGYKEAIYYATRISADGIYLHQLDTTVWAQGNTDTSHGCLNLNQANAQWFYNWSIPGDIVEVRNTSGPPLQTWDNGDWTVPWDDWVAGSALH</sequence>
<reference evidence="11 12" key="1">
    <citation type="submission" date="2016-04" db="EMBL/GenBank/DDBJ databases">
        <authorList>
            <person name="Evans L.H."/>
            <person name="Alamgir A."/>
            <person name="Owens N."/>
            <person name="Weber N.D."/>
            <person name="Virtaneva K."/>
            <person name="Barbian K."/>
            <person name="Babar A."/>
            <person name="Rosenke K."/>
        </authorList>
    </citation>
    <scope>NUCLEOTIDE SEQUENCE [LARGE SCALE GENOMIC DNA]</scope>
    <source>
        <strain evidence="11 12">IFM 0406</strain>
    </source>
</reference>
<dbReference type="Proteomes" id="UP000076512">
    <property type="component" value="Unassembled WGS sequence"/>
</dbReference>
<keyword evidence="12" id="KW-1185">Reference proteome</keyword>
<evidence type="ECO:0000256" key="6">
    <source>
        <dbReference type="ARBA" id="ARBA00023316"/>
    </source>
</evidence>
<evidence type="ECO:0000259" key="10">
    <source>
        <dbReference type="PROSITE" id="PS52029"/>
    </source>
</evidence>
<organism evidence="11 12">
    <name type="scientific">Nocardia terpenica</name>
    <dbReference type="NCBI Taxonomy" id="455432"/>
    <lineage>
        <taxon>Bacteria</taxon>
        <taxon>Bacillati</taxon>
        <taxon>Actinomycetota</taxon>
        <taxon>Actinomycetes</taxon>
        <taxon>Mycobacteriales</taxon>
        <taxon>Nocardiaceae</taxon>
        <taxon>Nocardia</taxon>
    </lineage>
</organism>
<dbReference type="GO" id="GO:0071555">
    <property type="term" value="P:cell wall organization"/>
    <property type="evidence" value="ECO:0007669"/>
    <property type="project" value="UniProtKB-UniRule"/>
</dbReference>
<evidence type="ECO:0000256" key="3">
    <source>
        <dbReference type="ARBA" id="ARBA00022960"/>
    </source>
</evidence>
<dbReference type="EMBL" id="LWGR01000016">
    <property type="protein sequence ID" value="KZM70222.1"/>
    <property type="molecule type" value="Genomic_DNA"/>
</dbReference>
<dbReference type="SUPFAM" id="SSF141523">
    <property type="entry name" value="L,D-transpeptidase catalytic domain-like"/>
    <property type="match status" value="1"/>
</dbReference>
<gene>
    <name evidence="11" type="ORF">AWN90_06665</name>
</gene>
<dbReference type="PANTHER" id="PTHR30582">
    <property type="entry name" value="L,D-TRANSPEPTIDASE"/>
    <property type="match status" value="1"/>
</dbReference>
<evidence type="ECO:0000256" key="8">
    <source>
        <dbReference type="SAM" id="MobiDB-lite"/>
    </source>
</evidence>
<keyword evidence="9" id="KW-0732">Signal</keyword>
<dbReference type="InterPro" id="IPR005490">
    <property type="entry name" value="LD_TPept_cat_dom"/>
</dbReference>
<evidence type="ECO:0000313" key="11">
    <source>
        <dbReference type="EMBL" id="KZM70222.1"/>
    </source>
</evidence>
<evidence type="ECO:0000313" key="12">
    <source>
        <dbReference type="Proteomes" id="UP000076512"/>
    </source>
</evidence>
<dbReference type="UniPathway" id="UPA00219"/>
<feature type="domain" description="L,D-TPase catalytic" evidence="10">
    <location>
        <begin position="244"/>
        <end position="379"/>
    </location>
</feature>
<evidence type="ECO:0000256" key="1">
    <source>
        <dbReference type="ARBA" id="ARBA00004752"/>
    </source>
</evidence>
<keyword evidence="5" id="KW-0012">Acyltransferase</keyword>
<evidence type="ECO:0000256" key="5">
    <source>
        <dbReference type="ARBA" id="ARBA00023315"/>
    </source>
</evidence>
<evidence type="ECO:0000256" key="4">
    <source>
        <dbReference type="ARBA" id="ARBA00022984"/>
    </source>
</evidence>
<feature type="active site" description="Proton donor/acceptor" evidence="7">
    <location>
        <position position="337"/>
    </location>
</feature>
<keyword evidence="2" id="KW-0808">Transferase</keyword>
<comment type="pathway">
    <text evidence="1 7">Cell wall biogenesis; peptidoglycan biosynthesis.</text>
</comment>
<dbReference type="CDD" id="cd16913">
    <property type="entry name" value="YkuD_like"/>
    <property type="match status" value="1"/>
</dbReference>
<dbReference type="CDD" id="cd13432">
    <property type="entry name" value="LDT_IgD_like_2"/>
    <property type="match status" value="1"/>
</dbReference>
<keyword evidence="4 7" id="KW-0573">Peptidoglycan synthesis</keyword>
<feature type="active site" description="Nucleophile" evidence="7">
    <location>
        <position position="355"/>
    </location>
</feature>
<keyword evidence="6 7" id="KW-0961">Cell wall biogenesis/degradation</keyword>
<dbReference type="Pfam" id="PF17964">
    <property type="entry name" value="Big_10"/>
    <property type="match status" value="1"/>
</dbReference>
<evidence type="ECO:0000256" key="7">
    <source>
        <dbReference type="PROSITE-ProRule" id="PRU01373"/>
    </source>
</evidence>
<evidence type="ECO:0000256" key="2">
    <source>
        <dbReference type="ARBA" id="ARBA00022679"/>
    </source>
</evidence>
<dbReference type="PANTHER" id="PTHR30582:SF2">
    <property type="entry name" value="L,D-TRANSPEPTIDASE YCIB-RELATED"/>
    <property type="match status" value="1"/>
</dbReference>
<dbReference type="GO" id="GO:0008360">
    <property type="term" value="P:regulation of cell shape"/>
    <property type="evidence" value="ECO:0007669"/>
    <property type="project" value="UniProtKB-UniRule"/>
</dbReference>
<dbReference type="GO" id="GO:0071972">
    <property type="term" value="F:peptidoglycan L,D-transpeptidase activity"/>
    <property type="evidence" value="ECO:0007669"/>
    <property type="project" value="TreeGrafter"/>
</dbReference>
<dbReference type="Pfam" id="PF03734">
    <property type="entry name" value="YkuD"/>
    <property type="match status" value="1"/>
</dbReference>
<dbReference type="InterPro" id="IPR050979">
    <property type="entry name" value="LD-transpeptidase"/>
</dbReference>
<dbReference type="OrthoDB" id="5242354at2"/>
<comment type="caution">
    <text evidence="11">The sequence shown here is derived from an EMBL/GenBank/DDBJ whole genome shotgun (WGS) entry which is preliminary data.</text>
</comment>
<dbReference type="RefSeq" id="WP_067578596.1">
    <property type="nucleotide sequence ID" value="NZ_JABMCZ010000003.1"/>
</dbReference>
<proteinExistence type="predicted"/>
<protein>
    <recommendedName>
        <fullName evidence="10">L,D-TPase catalytic domain-containing protein</fullName>
    </recommendedName>
</protein>
<dbReference type="Gene3D" id="2.60.40.3710">
    <property type="match status" value="1"/>
</dbReference>
<dbReference type="InterPro" id="IPR038063">
    <property type="entry name" value="Transpep_catalytic_dom"/>
</dbReference>
<dbReference type="Gene3D" id="2.40.440.10">
    <property type="entry name" value="L,D-transpeptidase catalytic domain-like"/>
    <property type="match status" value="1"/>
</dbReference>
<dbReference type="PROSITE" id="PS52029">
    <property type="entry name" value="LD_TPASE"/>
    <property type="match status" value="1"/>
</dbReference>
<keyword evidence="3 7" id="KW-0133">Cell shape</keyword>
<dbReference type="GO" id="GO:0018104">
    <property type="term" value="P:peptidoglycan-protein cross-linking"/>
    <property type="evidence" value="ECO:0007669"/>
    <property type="project" value="TreeGrafter"/>
</dbReference>
<accession>A0A164JB08</accession>
<feature type="chain" id="PRO_5038354654" description="L,D-TPase catalytic domain-containing protein" evidence="9">
    <location>
        <begin position="23"/>
        <end position="408"/>
    </location>
</feature>
<dbReference type="InterPro" id="IPR041280">
    <property type="entry name" value="Big_10"/>
</dbReference>